<dbReference type="Proteomes" id="UP000175691">
    <property type="component" value="Unassembled WGS sequence"/>
</dbReference>
<keyword evidence="4" id="KW-1185">Reference proteome</keyword>
<dbReference type="InterPro" id="IPR000286">
    <property type="entry name" value="HDACs"/>
</dbReference>
<dbReference type="STRING" id="1656094.BFC18_13595"/>
<evidence type="ECO:0000313" key="4">
    <source>
        <dbReference type="Proteomes" id="UP000175691"/>
    </source>
</evidence>
<dbReference type="RefSeq" id="WP_070125859.1">
    <property type="nucleotide sequence ID" value="NZ_MDHN01000029.1"/>
</dbReference>
<dbReference type="PANTHER" id="PTHR10625">
    <property type="entry name" value="HISTONE DEACETYLASE HDAC1-RELATED"/>
    <property type="match status" value="1"/>
</dbReference>
<sequence length="313" mass="34589">MTVRIFRGKDCIHHDVGHDHPESPDRLYAIDDQLLSSGLEMTCEHADVKPCKREYLALAHDPYYVDSVFERAPKTGLVWVEDDTGMTPITLSAALYSAGAGVDAVDWVMAGEDRQAFCAVRPPGHHAEYASAQGFCFFNNVVVAARYALHHHGLNRVAIVDFDVHHGNGTENIIAGDERIMMFSSFQHPFYPHSGSPVSASNIQGVPLDAGCTGEVFREKVNYWFDALRNYKPELILISAGFDAHAEDPMAHLRLREDDYKWISAELRKVADEVCHGRIVSTLEGGYNQSALARSVVAHIKGLQGDTLERGGA</sequence>
<dbReference type="InterPro" id="IPR023801">
    <property type="entry name" value="His_deacetylse_dom"/>
</dbReference>
<dbReference type="PRINTS" id="PR01270">
    <property type="entry name" value="HDASUPER"/>
</dbReference>
<comment type="similarity">
    <text evidence="1">Belongs to the histone deacetylase family.</text>
</comment>
<dbReference type="GO" id="GO:0004407">
    <property type="term" value="F:histone deacetylase activity"/>
    <property type="evidence" value="ECO:0007669"/>
    <property type="project" value="TreeGrafter"/>
</dbReference>
<dbReference type="AlphaFoldDB" id="A0A1E7Z9K7"/>
<dbReference type="CDD" id="cd11599">
    <property type="entry name" value="HDAC_classII_2"/>
    <property type="match status" value="1"/>
</dbReference>
<dbReference type="Gene3D" id="3.40.800.20">
    <property type="entry name" value="Histone deacetylase domain"/>
    <property type="match status" value="1"/>
</dbReference>
<dbReference type="EMBL" id="MDHN01000029">
    <property type="protein sequence ID" value="OFC70216.1"/>
    <property type="molecule type" value="Genomic_DNA"/>
</dbReference>
<accession>A0A1E7Z9K7</accession>
<dbReference type="GO" id="GO:0040029">
    <property type="term" value="P:epigenetic regulation of gene expression"/>
    <property type="evidence" value="ECO:0007669"/>
    <property type="project" value="TreeGrafter"/>
</dbReference>
<dbReference type="OrthoDB" id="9808367at2"/>
<evidence type="ECO:0000256" key="1">
    <source>
        <dbReference type="ARBA" id="ARBA00005947"/>
    </source>
</evidence>
<dbReference type="SUPFAM" id="SSF52768">
    <property type="entry name" value="Arginase/deacetylase"/>
    <property type="match status" value="1"/>
</dbReference>
<dbReference type="InterPro" id="IPR023696">
    <property type="entry name" value="Ureohydrolase_dom_sf"/>
</dbReference>
<reference evidence="3 4" key="1">
    <citation type="submission" date="2016-08" db="EMBL/GenBank/DDBJ databases">
        <authorList>
            <person name="Seilhamer J.J."/>
        </authorList>
    </citation>
    <scope>NUCLEOTIDE SEQUENCE [LARGE SCALE GENOMIC DNA]</scope>
    <source>
        <strain evidence="3 4">KCTC 42603</strain>
    </source>
</reference>
<evidence type="ECO:0000313" key="3">
    <source>
        <dbReference type="EMBL" id="OFC70216.1"/>
    </source>
</evidence>
<name>A0A1E7Z9K7_9ALTE</name>
<gene>
    <name evidence="3" type="ORF">BFC18_13595</name>
</gene>
<protein>
    <submittedName>
        <fullName evidence="3">Deacetylase</fullName>
    </submittedName>
</protein>
<dbReference type="InterPro" id="IPR037138">
    <property type="entry name" value="His_deacetylse_dom_sf"/>
</dbReference>
<evidence type="ECO:0000259" key="2">
    <source>
        <dbReference type="Pfam" id="PF00850"/>
    </source>
</evidence>
<feature type="domain" description="Histone deacetylase" evidence="2">
    <location>
        <begin position="20"/>
        <end position="302"/>
    </location>
</feature>
<dbReference type="PANTHER" id="PTHR10625:SF10">
    <property type="entry name" value="HISTONE DEACETYLASE HDAC1"/>
    <property type="match status" value="1"/>
</dbReference>
<proteinExistence type="inferred from homology"/>
<organism evidence="3 4">
    <name type="scientific">Alteromonas confluentis</name>
    <dbReference type="NCBI Taxonomy" id="1656094"/>
    <lineage>
        <taxon>Bacteria</taxon>
        <taxon>Pseudomonadati</taxon>
        <taxon>Pseudomonadota</taxon>
        <taxon>Gammaproteobacteria</taxon>
        <taxon>Alteromonadales</taxon>
        <taxon>Alteromonadaceae</taxon>
        <taxon>Alteromonas/Salinimonas group</taxon>
        <taxon>Alteromonas</taxon>
    </lineage>
</organism>
<dbReference type="Pfam" id="PF00850">
    <property type="entry name" value="Hist_deacetyl"/>
    <property type="match status" value="1"/>
</dbReference>
<comment type="caution">
    <text evidence="3">The sequence shown here is derived from an EMBL/GenBank/DDBJ whole genome shotgun (WGS) entry which is preliminary data.</text>
</comment>